<dbReference type="EMBL" id="JAJHJB010000010">
    <property type="protein sequence ID" value="MCC5465659.1"/>
    <property type="molecule type" value="Genomic_DNA"/>
</dbReference>
<comment type="catalytic activity">
    <reaction evidence="1 7">
        <text>L-glutamate = D-glutamate</text>
        <dbReference type="Rhea" id="RHEA:12813"/>
        <dbReference type="ChEBI" id="CHEBI:29985"/>
        <dbReference type="ChEBI" id="CHEBI:29986"/>
        <dbReference type="EC" id="5.1.1.3"/>
    </reaction>
</comment>
<dbReference type="EC" id="5.1.1.3" evidence="2 7"/>
<evidence type="ECO:0000313" key="8">
    <source>
        <dbReference type="EMBL" id="MCC5465659.1"/>
    </source>
</evidence>
<dbReference type="PROSITE" id="PS00924">
    <property type="entry name" value="ASP_GLU_RACEMASE_2"/>
    <property type="match status" value="1"/>
</dbReference>
<keyword evidence="9" id="KW-1185">Reference proteome</keyword>
<feature type="active site" description="Proton donor/acceptor" evidence="7">
    <location>
        <position position="184"/>
    </location>
</feature>
<comment type="function">
    <text evidence="7">Provides the (R)-glutamate required for cell wall biosynthesis.</text>
</comment>
<dbReference type="RefSeq" id="WP_229534888.1">
    <property type="nucleotide sequence ID" value="NZ_JAJHJB010000010.1"/>
</dbReference>
<name>A0ABS8HT03_9FIRM</name>
<comment type="similarity">
    <text evidence="7">Belongs to the aspartate/glutamate racemases family.</text>
</comment>
<organism evidence="8 9">
    <name type="scientific">Pelosinus baikalensis</name>
    <dbReference type="NCBI Taxonomy" id="2892015"/>
    <lineage>
        <taxon>Bacteria</taxon>
        <taxon>Bacillati</taxon>
        <taxon>Bacillota</taxon>
        <taxon>Negativicutes</taxon>
        <taxon>Selenomonadales</taxon>
        <taxon>Sporomusaceae</taxon>
        <taxon>Pelosinus</taxon>
    </lineage>
</organism>
<dbReference type="InterPro" id="IPR001920">
    <property type="entry name" value="Asp/Glu_race"/>
</dbReference>
<dbReference type="GO" id="GO:0008881">
    <property type="term" value="F:glutamate racemase activity"/>
    <property type="evidence" value="ECO:0007669"/>
    <property type="project" value="UniProtKB-EC"/>
</dbReference>
<sequence length="270" mass="29469">MSTNAPIGIFDSGIGGLTVVKELMEIMPGENLIYFGDTARTPYGSRPPAEIIGFMQQILDFFTMQKVKMAVVACNTMTALGLEMAKKQYPFTLVGVNTGADMALAVTKSKKVGVIATKATIESKNHAKAIGRKDAAVLVYSQACPKLVPLIEQEQLEGPEIELAIAEYLLPMKKQGVDAIILGCTHYPLVNSVIEKIIGNKIVVIDPARETGLEAQYLLQQQKQLSSLNQGNVRLCFSADVERAKRIAGFLFDTEKVEFELVNLEKFAVV</sequence>
<evidence type="ECO:0000256" key="2">
    <source>
        <dbReference type="ARBA" id="ARBA00013090"/>
    </source>
</evidence>
<keyword evidence="5 7" id="KW-0413">Isomerase</keyword>
<dbReference type="PANTHER" id="PTHR21198">
    <property type="entry name" value="GLUTAMATE RACEMASE"/>
    <property type="match status" value="1"/>
</dbReference>
<evidence type="ECO:0000256" key="6">
    <source>
        <dbReference type="ARBA" id="ARBA00023316"/>
    </source>
</evidence>
<protein>
    <recommendedName>
        <fullName evidence="2 7">Glutamate racemase</fullName>
        <ecNumber evidence="2 7">5.1.1.3</ecNumber>
    </recommendedName>
</protein>
<gene>
    <name evidence="7 8" type="primary">murI</name>
    <name evidence="8" type="ORF">LMF89_09865</name>
</gene>
<evidence type="ECO:0000313" key="9">
    <source>
        <dbReference type="Proteomes" id="UP001165492"/>
    </source>
</evidence>
<dbReference type="InterPro" id="IPR015942">
    <property type="entry name" value="Asp/Glu/hydantoin_racemase"/>
</dbReference>
<reference evidence="8" key="1">
    <citation type="submission" date="2021-11" db="EMBL/GenBank/DDBJ databases">
        <title>Description of a new species Pelosinus isolated from the bottom sediments of Lake Baikal.</title>
        <authorList>
            <person name="Zakharyuk A."/>
        </authorList>
    </citation>
    <scope>NUCLEOTIDE SEQUENCE</scope>
    <source>
        <strain evidence="8">Bkl1</strain>
    </source>
</reference>
<feature type="active site" description="Proton donor/acceptor" evidence="7">
    <location>
        <position position="74"/>
    </location>
</feature>
<keyword evidence="6 7" id="KW-0961">Cell wall biogenesis/degradation</keyword>
<dbReference type="NCBIfam" id="TIGR00067">
    <property type="entry name" value="glut_race"/>
    <property type="match status" value="1"/>
</dbReference>
<feature type="binding site" evidence="7">
    <location>
        <begin position="75"/>
        <end position="76"/>
    </location>
    <ligand>
        <name>substrate</name>
    </ligand>
</feature>
<feature type="binding site" evidence="7">
    <location>
        <begin position="11"/>
        <end position="12"/>
    </location>
    <ligand>
        <name>substrate</name>
    </ligand>
</feature>
<evidence type="ECO:0000256" key="4">
    <source>
        <dbReference type="ARBA" id="ARBA00022984"/>
    </source>
</evidence>
<dbReference type="InterPro" id="IPR004391">
    <property type="entry name" value="Glu_race"/>
</dbReference>
<keyword evidence="3 7" id="KW-0133">Cell shape</keyword>
<feature type="binding site" evidence="7">
    <location>
        <begin position="43"/>
        <end position="44"/>
    </location>
    <ligand>
        <name>substrate</name>
    </ligand>
</feature>
<accession>A0ABS8HT03</accession>
<evidence type="ECO:0000256" key="7">
    <source>
        <dbReference type="HAMAP-Rule" id="MF_00258"/>
    </source>
</evidence>
<dbReference type="InterPro" id="IPR018187">
    <property type="entry name" value="Asp/Glu_racemase_AS_1"/>
</dbReference>
<proteinExistence type="inferred from homology"/>
<evidence type="ECO:0000256" key="1">
    <source>
        <dbReference type="ARBA" id="ARBA00001602"/>
    </source>
</evidence>
<keyword evidence="4 7" id="KW-0573">Peptidoglycan synthesis</keyword>
<dbReference type="InterPro" id="IPR033134">
    <property type="entry name" value="Asp/Glu_racemase_AS_2"/>
</dbReference>
<dbReference type="HAMAP" id="MF_00258">
    <property type="entry name" value="Glu_racemase"/>
    <property type="match status" value="1"/>
</dbReference>
<dbReference type="SUPFAM" id="SSF53681">
    <property type="entry name" value="Aspartate/glutamate racemase"/>
    <property type="match status" value="2"/>
</dbReference>
<evidence type="ECO:0000256" key="3">
    <source>
        <dbReference type="ARBA" id="ARBA00022960"/>
    </source>
</evidence>
<dbReference type="PANTHER" id="PTHR21198:SF2">
    <property type="entry name" value="GLUTAMATE RACEMASE"/>
    <property type="match status" value="1"/>
</dbReference>
<dbReference type="PROSITE" id="PS00923">
    <property type="entry name" value="ASP_GLU_RACEMASE_1"/>
    <property type="match status" value="1"/>
</dbReference>
<comment type="pathway">
    <text evidence="7">Cell wall biogenesis; peptidoglycan biosynthesis.</text>
</comment>
<dbReference type="Proteomes" id="UP001165492">
    <property type="component" value="Unassembled WGS sequence"/>
</dbReference>
<dbReference type="Pfam" id="PF01177">
    <property type="entry name" value="Asp_Glu_race"/>
    <property type="match status" value="1"/>
</dbReference>
<comment type="caution">
    <text evidence="8">The sequence shown here is derived from an EMBL/GenBank/DDBJ whole genome shotgun (WGS) entry which is preliminary data.</text>
</comment>
<evidence type="ECO:0000256" key="5">
    <source>
        <dbReference type="ARBA" id="ARBA00023235"/>
    </source>
</evidence>
<feature type="binding site" evidence="7">
    <location>
        <begin position="185"/>
        <end position="186"/>
    </location>
    <ligand>
        <name>substrate</name>
    </ligand>
</feature>
<dbReference type="Gene3D" id="3.40.50.1860">
    <property type="match status" value="2"/>
</dbReference>